<comment type="similarity">
    <text evidence="5">Belongs to the SAT4 family.</text>
</comment>
<keyword evidence="3 7" id="KW-1133">Transmembrane helix</keyword>
<feature type="transmembrane region" description="Helical" evidence="7">
    <location>
        <begin position="20"/>
        <end position="40"/>
    </location>
</feature>
<protein>
    <recommendedName>
        <fullName evidence="8">Rhodopsin domain-containing protein</fullName>
    </recommendedName>
</protein>
<evidence type="ECO:0000313" key="10">
    <source>
        <dbReference type="Proteomes" id="UP000293823"/>
    </source>
</evidence>
<evidence type="ECO:0000256" key="1">
    <source>
        <dbReference type="ARBA" id="ARBA00004141"/>
    </source>
</evidence>
<proteinExistence type="inferred from homology"/>
<keyword evidence="10" id="KW-1185">Reference proteome</keyword>
<evidence type="ECO:0000256" key="3">
    <source>
        <dbReference type="ARBA" id="ARBA00022989"/>
    </source>
</evidence>
<evidence type="ECO:0000313" key="9">
    <source>
        <dbReference type="EMBL" id="RYO48947.1"/>
    </source>
</evidence>
<comment type="caution">
    <text evidence="9">The sequence shown here is derived from an EMBL/GenBank/DDBJ whole genome shotgun (WGS) entry which is preliminary data.</text>
</comment>
<dbReference type="GO" id="GO:0016020">
    <property type="term" value="C:membrane"/>
    <property type="evidence" value="ECO:0007669"/>
    <property type="project" value="UniProtKB-SubCell"/>
</dbReference>
<dbReference type="EMBL" id="PEJP01000046">
    <property type="protein sequence ID" value="RYO48947.1"/>
    <property type="molecule type" value="Genomic_DNA"/>
</dbReference>
<feature type="transmembrane region" description="Helical" evidence="7">
    <location>
        <begin position="177"/>
        <end position="198"/>
    </location>
</feature>
<feature type="transmembrane region" description="Helical" evidence="7">
    <location>
        <begin position="131"/>
        <end position="152"/>
    </location>
</feature>
<dbReference type="Pfam" id="PF20684">
    <property type="entry name" value="Fung_rhodopsin"/>
    <property type="match status" value="1"/>
</dbReference>
<feature type="transmembrane region" description="Helical" evidence="7">
    <location>
        <begin position="210"/>
        <end position="234"/>
    </location>
</feature>
<accession>A0A4Q4QYQ7</accession>
<dbReference type="PANTHER" id="PTHR33048:SF123">
    <property type="entry name" value="INTEGRAL MEMBRANE PROTEIN"/>
    <property type="match status" value="1"/>
</dbReference>
<keyword evidence="2 7" id="KW-0812">Transmembrane</keyword>
<sequence length="361" mass="40184">MGADGTHITRDNGSRQLPVLITITVLLFFSLIAISLRLYCRAMIVRHVGLDDYFMLAALVVTVGLSIQSGLQISYGTGRKSKDLNLDEALIPTLKHWYVYQLFYPWALFFVKASILALYHRIFTHHNFRRWVHCAAGFIIIQTVTVTFVNIFECGANPSRAWDSKFPEGCINMSKMYFANASVNIVTDVVILVMPLKVFKQLNMNLRKRLALMGIFMVGCIAALASILRLYALYNYTVTEDAGYDGIFILLLSQIEANVAMMSACAPAYRPLFVKLLFSSSSSAPSNQLTEGYPTFNSGGVMYARKKTTRDEIELFSILSTGKRTSRSHLSPCGARNSSEENILGDGASRKTTEISVAEEA</sequence>
<evidence type="ECO:0000256" key="5">
    <source>
        <dbReference type="ARBA" id="ARBA00038359"/>
    </source>
</evidence>
<evidence type="ECO:0000256" key="6">
    <source>
        <dbReference type="SAM" id="MobiDB-lite"/>
    </source>
</evidence>
<dbReference type="AlphaFoldDB" id="A0A4Q4QYQ7"/>
<reference evidence="10" key="1">
    <citation type="journal article" date="2019" name="bioRxiv">
        <title>Genomics, evolutionary history and diagnostics of the Alternaria alternata species group including apple and Asian pear pathotypes.</title>
        <authorList>
            <person name="Armitage A.D."/>
            <person name="Cockerton H.M."/>
            <person name="Sreenivasaprasad S."/>
            <person name="Woodhall J.W."/>
            <person name="Lane C.R."/>
            <person name="Harrison R.J."/>
            <person name="Clarkson J.P."/>
        </authorList>
    </citation>
    <scope>NUCLEOTIDE SEQUENCE [LARGE SCALE GENOMIC DNA]</scope>
    <source>
        <strain evidence="10">RGR 97.0016</strain>
    </source>
</reference>
<organism evidence="9 10">
    <name type="scientific">Alternaria arborescens</name>
    <dbReference type="NCBI Taxonomy" id="156630"/>
    <lineage>
        <taxon>Eukaryota</taxon>
        <taxon>Fungi</taxon>
        <taxon>Dikarya</taxon>
        <taxon>Ascomycota</taxon>
        <taxon>Pezizomycotina</taxon>
        <taxon>Dothideomycetes</taxon>
        <taxon>Pleosporomycetidae</taxon>
        <taxon>Pleosporales</taxon>
        <taxon>Pleosporineae</taxon>
        <taxon>Pleosporaceae</taxon>
        <taxon>Alternaria</taxon>
        <taxon>Alternaria sect. Alternaria</taxon>
    </lineage>
</organism>
<comment type="subcellular location">
    <subcellularLocation>
        <location evidence="1">Membrane</location>
        <topology evidence="1">Multi-pass membrane protein</topology>
    </subcellularLocation>
</comment>
<feature type="region of interest" description="Disordered" evidence="6">
    <location>
        <begin position="325"/>
        <end position="361"/>
    </location>
</feature>
<dbReference type="InterPro" id="IPR052337">
    <property type="entry name" value="SAT4-like"/>
</dbReference>
<evidence type="ECO:0000256" key="7">
    <source>
        <dbReference type="SAM" id="Phobius"/>
    </source>
</evidence>
<keyword evidence="4 7" id="KW-0472">Membrane</keyword>
<gene>
    <name evidence="9" type="ORF">AA0113_g9785</name>
</gene>
<evidence type="ECO:0000256" key="4">
    <source>
        <dbReference type="ARBA" id="ARBA00023136"/>
    </source>
</evidence>
<feature type="transmembrane region" description="Helical" evidence="7">
    <location>
        <begin position="52"/>
        <end position="77"/>
    </location>
</feature>
<dbReference type="Proteomes" id="UP000293823">
    <property type="component" value="Unassembled WGS sequence"/>
</dbReference>
<feature type="domain" description="Rhodopsin" evidence="8">
    <location>
        <begin position="36"/>
        <end position="274"/>
    </location>
</feature>
<name>A0A4Q4QYQ7_9PLEO</name>
<dbReference type="InterPro" id="IPR049326">
    <property type="entry name" value="Rhodopsin_dom_fungi"/>
</dbReference>
<feature type="transmembrane region" description="Helical" evidence="7">
    <location>
        <begin position="97"/>
        <end position="119"/>
    </location>
</feature>
<dbReference type="PANTHER" id="PTHR33048">
    <property type="entry name" value="PTH11-LIKE INTEGRAL MEMBRANE PROTEIN (AFU_ORTHOLOGUE AFUA_5G11245)"/>
    <property type="match status" value="1"/>
</dbReference>
<feature type="transmembrane region" description="Helical" evidence="7">
    <location>
        <begin position="246"/>
        <end position="269"/>
    </location>
</feature>
<evidence type="ECO:0000256" key="2">
    <source>
        <dbReference type="ARBA" id="ARBA00022692"/>
    </source>
</evidence>
<evidence type="ECO:0000259" key="8">
    <source>
        <dbReference type="Pfam" id="PF20684"/>
    </source>
</evidence>
<dbReference type="OrthoDB" id="3934549at2759"/>